<gene>
    <name evidence="1" type="ORF">O6H91_22G030700</name>
</gene>
<evidence type="ECO:0000313" key="2">
    <source>
        <dbReference type="Proteomes" id="UP001162992"/>
    </source>
</evidence>
<comment type="caution">
    <text evidence="1">The sequence shown here is derived from an EMBL/GenBank/DDBJ whole genome shotgun (WGS) entry which is preliminary data.</text>
</comment>
<keyword evidence="2" id="KW-1185">Reference proteome</keyword>
<evidence type="ECO:0000313" key="1">
    <source>
        <dbReference type="EMBL" id="KAJ7515842.1"/>
    </source>
</evidence>
<organism evidence="1 2">
    <name type="scientific">Diphasiastrum complanatum</name>
    <name type="common">Issler's clubmoss</name>
    <name type="synonym">Lycopodium complanatum</name>
    <dbReference type="NCBI Taxonomy" id="34168"/>
    <lineage>
        <taxon>Eukaryota</taxon>
        <taxon>Viridiplantae</taxon>
        <taxon>Streptophyta</taxon>
        <taxon>Embryophyta</taxon>
        <taxon>Tracheophyta</taxon>
        <taxon>Lycopodiopsida</taxon>
        <taxon>Lycopodiales</taxon>
        <taxon>Lycopodiaceae</taxon>
        <taxon>Lycopodioideae</taxon>
        <taxon>Diphasiastrum</taxon>
    </lineage>
</organism>
<accession>A0ACC2AE52</accession>
<name>A0ACC2AE52_DIPCM</name>
<dbReference type="EMBL" id="CM055113">
    <property type="protein sequence ID" value="KAJ7515842.1"/>
    <property type="molecule type" value="Genomic_DNA"/>
</dbReference>
<proteinExistence type="predicted"/>
<sequence length="361" mass="38548">MALGVLPAMSVIALLSLVMLQPSTHASQVPAFFVFGDSTVDTGNNNYLPNSLTRADNPPYGRDFDPPGPTGRFCNGKLTDDYIAEFLGLPYPIDFYNPQAQGQKLLQGVNFASAGSGLLDQTGNATGSISFSKQLQNFIDVLRNISQSIGQGNATKLIAGSIFLISSGGNDLLDYQLNVSQRAQFNAKQFNSLLVSKALNYTQTLYNLGARKMVIVSSAPLGCLPVALTVFHSPDGSCIRRINSQTKDFNAGLQSNISTLASQLPGVHLVYGNVYDTILAAIQNPTRSGFKYGHKACCGDGKYGGASGCNPTVYVCANASQYVFWDLIHPTQHMYIILANGLISGPQSIASPVNISNLVNM</sequence>
<reference evidence="2" key="1">
    <citation type="journal article" date="2024" name="Proc. Natl. Acad. Sci. U.S.A.">
        <title>Extraordinary preservation of gene collinearity over three hundred million years revealed in homosporous lycophytes.</title>
        <authorList>
            <person name="Li C."/>
            <person name="Wickell D."/>
            <person name="Kuo L.Y."/>
            <person name="Chen X."/>
            <person name="Nie B."/>
            <person name="Liao X."/>
            <person name="Peng D."/>
            <person name="Ji J."/>
            <person name="Jenkins J."/>
            <person name="Williams M."/>
            <person name="Shu S."/>
            <person name="Plott C."/>
            <person name="Barry K."/>
            <person name="Rajasekar S."/>
            <person name="Grimwood J."/>
            <person name="Han X."/>
            <person name="Sun S."/>
            <person name="Hou Z."/>
            <person name="He W."/>
            <person name="Dai G."/>
            <person name="Sun C."/>
            <person name="Schmutz J."/>
            <person name="Leebens-Mack J.H."/>
            <person name="Li F.W."/>
            <person name="Wang L."/>
        </authorList>
    </citation>
    <scope>NUCLEOTIDE SEQUENCE [LARGE SCALE GENOMIC DNA]</scope>
    <source>
        <strain evidence="2">cv. PW_Plant_1</strain>
    </source>
</reference>
<protein>
    <submittedName>
        <fullName evidence="1">Uncharacterized protein</fullName>
    </submittedName>
</protein>
<dbReference type="Proteomes" id="UP001162992">
    <property type="component" value="Chromosome 22"/>
</dbReference>